<evidence type="ECO:0000313" key="2">
    <source>
        <dbReference type="EMBL" id="MCU7619183.1"/>
    </source>
</evidence>
<keyword evidence="1" id="KW-0732">Signal</keyword>
<dbReference type="EMBL" id="JAOTEM010000007">
    <property type="protein sequence ID" value="MCU7619183.1"/>
    <property type="molecule type" value="Genomic_DNA"/>
</dbReference>
<comment type="caution">
    <text evidence="2">The sequence shown here is derived from an EMBL/GenBank/DDBJ whole genome shotgun (WGS) entry which is preliminary data.</text>
</comment>
<protein>
    <recommendedName>
        <fullName evidence="4">DUF4468 domain-containing protein</fullName>
    </recommendedName>
</protein>
<evidence type="ECO:0000256" key="1">
    <source>
        <dbReference type="SAM" id="SignalP"/>
    </source>
</evidence>
<sequence>MKKLFTICLMMAVPVLANAQTKEETISWLKEKLASCLSLSNYYTDLKIISINECEIIVKYNNPQKDGSPSYHTVTIPTEGIIISKKIESELSTIKHFWHWNSTTYYYKEAEVINVRECETDIYTRLQKAINHLNTFCPKKKETF</sequence>
<proteinExistence type="predicted"/>
<name>A0ABT2WAD9_9FLAO</name>
<accession>A0ABT2WAD9</accession>
<reference evidence="3" key="1">
    <citation type="submission" date="2023-07" db="EMBL/GenBank/DDBJ databases">
        <title>Chryseobacterium sp. strain PBS4-4 Genome sequencing and assembly.</title>
        <authorList>
            <person name="Jung Y."/>
        </authorList>
    </citation>
    <scope>NUCLEOTIDE SEQUENCE [LARGE SCALE GENOMIC DNA]</scope>
    <source>
        <strain evidence="3">PBS4-4</strain>
    </source>
</reference>
<evidence type="ECO:0000313" key="3">
    <source>
        <dbReference type="Proteomes" id="UP001208649"/>
    </source>
</evidence>
<dbReference type="RefSeq" id="WP_263004742.1">
    <property type="nucleotide sequence ID" value="NZ_JAOTEM010000007.1"/>
</dbReference>
<dbReference type="Proteomes" id="UP001208649">
    <property type="component" value="Unassembled WGS sequence"/>
</dbReference>
<keyword evidence="3" id="KW-1185">Reference proteome</keyword>
<evidence type="ECO:0008006" key="4">
    <source>
        <dbReference type="Google" id="ProtNLM"/>
    </source>
</evidence>
<feature type="signal peptide" evidence="1">
    <location>
        <begin position="1"/>
        <end position="19"/>
    </location>
</feature>
<gene>
    <name evidence="2" type="ORF">NZ698_18545</name>
</gene>
<feature type="chain" id="PRO_5045170563" description="DUF4468 domain-containing protein" evidence="1">
    <location>
        <begin position="20"/>
        <end position="144"/>
    </location>
</feature>
<organism evidence="2 3">
    <name type="scientific">Chryseobacterium edaphi</name>
    <dbReference type="NCBI Taxonomy" id="2976532"/>
    <lineage>
        <taxon>Bacteria</taxon>
        <taxon>Pseudomonadati</taxon>
        <taxon>Bacteroidota</taxon>
        <taxon>Flavobacteriia</taxon>
        <taxon>Flavobacteriales</taxon>
        <taxon>Weeksellaceae</taxon>
        <taxon>Chryseobacterium group</taxon>
        <taxon>Chryseobacterium</taxon>
    </lineage>
</organism>